<dbReference type="AlphaFoldDB" id="A0A0F9EDJ8"/>
<organism evidence="2">
    <name type="scientific">marine sediment metagenome</name>
    <dbReference type="NCBI Taxonomy" id="412755"/>
    <lineage>
        <taxon>unclassified sequences</taxon>
        <taxon>metagenomes</taxon>
        <taxon>ecological metagenomes</taxon>
    </lineage>
</organism>
<accession>A0A0F9EDJ8</accession>
<feature type="region of interest" description="Disordered" evidence="1">
    <location>
        <begin position="1"/>
        <end position="32"/>
    </location>
</feature>
<evidence type="ECO:0000313" key="2">
    <source>
        <dbReference type="EMBL" id="KKL22103.1"/>
    </source>
</evidence>
<protein>
    <submittedName>
        <fullName evidence="2">Uncharacterized protein</fullName>
    </submittedName>
</protein>
<feature type="compositionally biased region" description="Polar residues" evidence="1">
    <location>
        <begin position="1"/>
        <end position="12"/>
    </location>
</feature>
<proteinExistence type="predicted"/>
<feature type="non-terminal residue" evidence="2">
    <location>
        <position position="1"/>
    </location>
</feature>
<sequence>PTRSTDILSGQKNPLLLTQRLTSRTTEGAEDK</sequence>
<gene>
    <name evidence="2" type="ORF">LCGC14_2438770</name>
</gene>
<reference evidence="2" key="1">
    <citation type="journal article" date="2015" name="Nature">
        <title>Complex archaea that bridge the gap between prokaryotes and eukaryotes.</title>
        <authorList>
            <person name="Spang A."/>
            <person name="Saw J.H."/>
            <person name="Jorgensen S.L."/>
            <person name="Zaremba-Niedzwiedzka K."/>
            <person name="Martijn J."/>
            <person name="Lind A.E."/>
            <person name="van Eijk R."/>
            <person name="Schleper C."/>
            <person name="Guy L."/>
            <person name="Ettema T.J."/>
        </authorList>
    </citation>
    <scope>NUCLEOTIDE SEQUENCE</scope>
</reference>
<evidence type="ECO:0000256" key="1">
    <source>
        <dbReference type="SAM" id="MobiDB-lite"/>
    </source>
</evidence>
<name>A0A0F9EDJ8_9ZZZZ</name>
<comment type="caution">
    <text evidence="2">The sequence shown here is derived from an EMBL/GenBank/DDBJ whole genome shotgun (WGS) entry which is preliminary data.</text>
</comment>
<feature type="compositionally biased region" description="Low complexity" evidence="1">
    <location>
        <begin position="15"/>
        <end position="26"/>
    </location>
</feature>
<dbReference type="EMBL" id="LAZR01037477">
    <property type="protein sequence ID" value="KKL22103.1"/>
    <property type="molecule type" value="Genomic_DNA"/>
</dbReference>